<keyword evidence="4" id="KW-1185">Reference proteome</keyword>
<dbReference type="SUPFAM" id="SSF48264">
    <property type="entry name" value="Cytochrome P450"/>
    <property type="match status" value="1"/>
</dbReference>
<evidence type="ECO:0000313" key="4">
    <source>
        <dbReference type="Proteomes" id="UP000604475"/>
    </source>
</evidence>
<dbReference type="Pfam" id="PF00067">
    <property type="entry name" value="p450"/>
    <property type="match status" value="1"/>
</dbReference>
<dbReference type="RefSeq" id="WP_203003210.1">
    <property type="nucleotide sequence ID" value="NZ_JADWYU010000234.1"/>
</dbReference>
<evidence type="ECO:0000313" key="3">
    <source>
        <dbReference type="EMBL" id="MBL7626594.1"/>
    </source>
</evidence>
<dbReference type="PANTHER" id="PTHR46696:SF6">
    <property type="entry name" value="P450, PUTATIVE (EUROFUNG)-RELATED"/>
    <property type="match status" value="1"/>
</dbReference>
<sequence length="405" mass="43792">MATHQTSNPPTSTFDHLSPAVHGPAYWDAIRELASLGPLTWVESQGGYWAATSCDLVLRIAQDWATFTSTQGVSITRPGFDLMPQLVPIELDPPRQRAYRRQVNPHLTVKSLDHLAGPIRDIADELIDTFVDAGRCDLAVDFARKLPGTVLFRLLFHATDEDFHAVEPAARLVSFESDPAKTAAGAATLRAWAASAFASRAGADGPTAEHGADVVDAVRCLGDTGETFVDHEFLSGLQLLIQGGIGTSASAIAATARVLAERPDLQALVRADRALVPALVEECLRLETPLPLMFRTATRDVEVAGRSIRAGDKVGLFFGAANRDPEVFERPDDVILNRPRNRHLTFGAGPHRCVGSNLARLQIRVAVRRLLERLGPFHIPAGAEVTYFSLQARGPASVPLVFEPA</sequence>
<dbReference type="PRINTS" id="PR00385">
    <property type="entry name" value="P450"/>
</dbReference>
<dbReference type="PANTHER" id="PTHR46696">
    <property type="entry name" value="P450, PUTATIVE (EUROFUNG)-RELATED"/>
    <property type="match status" value="1"/>
</dbReference>
<dbReference type="PROSITE" id="PS00086">
    <property type="entry name" value="CYTOCHROME_P450"/>
    <property type="match status" value="1"/>
</dbReference>
<comment type="similarity">
    <text evidence="1 2">Belongs to the cytochrome P450 family.</text>
</comment>
<keyword evidence="2" id="KW-0408">Iron</keyword>
<evidence type="ECO:0000256" key="2">
    <source>
        <dbReference type="RuleBase" id="RU000461"/>
    </source>
</evidence>
<accession>A0A937UK94</accession>
<keyword evidence="2" id="KW-0503">Monooxygenase</keyword>
<keyword evidence="2" id="KW-0560">Oxidoreductase</keyword>
<dbReference type="EMBL" id="JAEACQ010000144">
    <property type="protein sequence ID" value="MBL7626594.1"/>
    <property type="molecule type" value="Genomic_DNA"/>
</dbReference>
<dbReference type="GO" id="GO:0020037">
    <property type="term" value="F:heme binding"/>
    <property type="evidence" value="ECO:0007669"/>
    <property type="project" value="InterPro"/>
</dbReference>
<dbReference type="InterPro" id="IPR002397">
    <property type="entry name" value="Cyt_P450_B"/>
</dbReference>
<keyword evidence="2" id="KW-0479">Metal-binding</keyword>
<dbReference type="InterPro" id="IPR001128">
    <property type="entry name" value="Cyt_P450"/>
</dbReference>
<gene>
    <name evidence="3" type="ORF">I7412_05295</name>
</gene>
<dbReference type="Proteomes" id="UP000604475">
    <property type="component" value="Unassembled WGS sequence"/>
</dbReference>
<dbReference type="GO" id="GO:0016705">
    <property type="term" value="F:oxidoreductase activity, acting on paired donors, with incorporation or reduction of molecular oxygen"/>
    <property type="evidence" value="ECO:0007669"/>
    <property type="project" value="InterPro"/>
</dbReference>
<protein>
    <submittedName>
        <fullName evidence="3">Cytochrome P450</fullName>
    </submittedName>
</protein>
<dbReference type="GO" id="GO:0004497">
    <property type="term" value="F:monooxygenase activity"/>
    <property type="evidence" value="ECO:0007669"/>
    <property type="project" value="UniProtKB-KW"/>
</dbReference>
<dbReference type="InterPro" id="IPR017972">
    <property type="entry name" value="Cyt_P450_CS"/>
</dbReference>
<dbReference type="GO" id="GO:0005506">
    <property type="term" value="F:iron ion binding"/>
    <property type="evidence" value="ECO:0007669"/>
    <property type="project" value="InterPro"/>
</dbReference>
<dbReference type="AlphaFoldDB" id="A0A937UK94"/>
<name>A0A937UK94_9ACTN</name>
<dbReference type="InterPro" id="IPR036396">
    <property type="entry name" value="Cyt_P450_sf"/>
</dbReference>
<reference evidence="3" key="1">
    <citation type="submission" date="2020-12" db="EMBL/GenBank/DDBJ databases">
        <title>Genomic characterization of non-nitrogen-fixing Frankia strains.</title>
        <authorList>
            <person name="Carlos-Shanley C."/>
            <person name="Guerra T."/>
            <person name="Hahn D."/>
        </authorList>
    </citation>
    <scope>NUCLEOTIDE SEQUENCE</scope>
    <source>
        <strain evidence="3">CN6</strain>
    </source>
</reference>
<keyword evidence="2" id="KW-0349">Heme</keyword>
<evidence type="ECO:0000256" key="1">
    <source>
        <dbReference type="ARBA" id="ARBA00010617"/>
    </source>
</evidence>
<dbReference type="PRINTS" id="PR00359">
    <property type="entry name" value="BP450"/>
</dbReference>
<comment type="caution">
    <text evidence="3">The sequence shown here is derived from an EMBL/GenBank/DDBJ whole genome shotgun (WGS) entry which is preliminary data.</text>
</comment>
<organism evidence="3 4">
    <name type="scientific">Frankia nepalensis</name>
    <dbReference type="NCBI Taxonomy" id="1836974"/>
    <lineage>
        <taxon>Bacteria</taxon>
        <taxon>Bacillati</taxon>
        <taxon>Actinomycetota</taxon>
        <taxon>Actinomycetes</taxon>
        <taxon>Frankiales</taxon>
        <taxon>Frankiaceae</taxon>
        <taxon>Frankia</taxon>
    </lineage>
</organism>
<dbReference type="Gene3D" id="1.10.630.10">
    <property type="entry name" value="Cytochrome P450"/>
    <property type="match status" value="1"/>
</dbReference>
<proteinExistence type="inferred from homology"/>